<keyword evidence="2" id="KW-0479">Metal-binding</keyword>
<keyword evidence="8" id="KW-0675">Receptor</keyword>
<evidence type="ECO:0000256" key="9">
    <source>
        <dbReference type="ARBA" id="ARBA00023242"/>
    </source>
</evidence>
<feature type="domain" description="Nuclear receptor" evidence="10">
    <location>
        <begin position="3"/>
        <end position="49"/>
    </location>
</feature>
<keyword evidence="3" id="KW-0863">Zinc-finger</keyword>
<dbReference type="Pfam" id="PF00105">
    <property type="entry name" value="zf-C4"/>
    <property type="match status" value="1"/>
</dbReference>
<proteinExistence type="predicted"/>
<dbReference type="GO" id="GO:0003700">
    <property type="term" value="F:DNA-binding transcription factor activity"/>
    <property type="evidence" value="ECO:0007669"/>
    <property type="project" value="InterPro"/>
</dbReference>
<dbReference type="GO" id="GO:0008270">
    <property type="term" value="F:zinc ion binding"/>
    <property type="evidence" value="ECO:0007669"/>
    <property type="project" value="UniProtKB-KW"/>
</dbReference>
<evidence type="ECO:0000313" key="12">
    <source>
        <dbReference type="Proteomes" id="UP000183832"/>
    </source>
</evidence>
<dbReference type="Proteomes" id="UP000183832">
    <property type="component" value="Unassembled WGS sequence"/>
</dbReference>
<reference evidence="11 12" key="1">
    <citation type="submission" date="2015-04" db="EMBL/GenBank/DDBJ databases">
        <authorList>
            <person name="Syromyatnikov M.Y."/>
            <person name="Popov V.N."/>
        </authorList>
    </citation>
    <scope>NUCLEOTIDE SEQUENCE [LARGE SCALE GENOMIC DNA]</scope>
</reference>
<gene>
    <name evidence="11" type="ORF">CLUMA_CG020790</name>
</gene>
<evidence type="ECO:0000313" key="11">
    <source>
        <dbReference type="EMBL" id="CRL07836.1"/>
    </source>
</evidence>
<dbReference type="AlphaFoldDB" id="A0A1J1J7T8"/>
<protein>
    <submittedName>
        <fullName evidence="11">CLUMA_CG020790, isoform A</fullName>
    </submittedName>
</protein>
<evidence type="ECO:0000259" key="10">
    <source>
        <dbReference type="Pfam" id="PF00105"/>
    </source>
</evidence>
<evidence type="ECO:0000256" key="8">
    <source>
        <dbReference type="ARBA" id="ARBA00023170"/>
    </source>
</evidence>
<keyword evidence="12" id="KW-1185">Reference proteome</keyword>
<evidence type="ECO:0000256" key="3">
    <source>
        <dbReference type="ARBA" id="ARBA00022771"/>
    </source>
</evidence>
<evidence type="ECO:0000256" key="5">
    <source>
        <dbReference type="ARBA" id="ARBA00023015"/>
    </source>
</evidence>
<evidence type="ECO:0000256" key="1">
    <source>
        <dbReference type="ARBA" id="ARBA00004123"/>
    </source>
</evidence>
<dbReference type="InterPro" id="IPR001628">
    <property type="entry name" value="Znf_hrmn_rcpt"/>
</dbReference>
<keyword evidence="6" id="KW-0238">DNA-binding</keyword>
<evidence type="ECO:0000256" key="6">
    <source>
        <dbReference type="ARBA" id="ARBA00023125"/>
    </source>
</evidence>
<dbReference type="SUPFAM" id="SSF57716">
    <property type="entry name" value="Glucocorticoid receptor-like (DNA-binding domain)"/>
    <property type="match status" value="1"/>
</dbReference>
<dbReference type="Gene3D" id="3.30.50.10">
    <property type="entry name" value="Erythroid Transcription Factor GATA-1, subunit A"/>
    <property type="match status" value="1"/>
</dbReference>
<keyword evidence="9" id="KW-0539">Nucleus</keyword>
<evidence type="ECO:0000256" key="4">
    <source>
        <dbReference type="ARBA" id="ARBA00022833"/>
    </source>
</evidence>
<dbReference type="OrthoDB" id="8093053at2759"/>
<sequence>MNQQCKVCGEPAAGFHFGAFTCEGCKHVLSFTGERQAIHILVEWKSCKYSINEEKETENMLEKPQQEEKCRLAININFLINIRCHAARVKALHQIFEEAKPQKIFRLILMGNCKKVIIKKTKSETYLASSLHTHPTFEFG</sequence>
<evidence type="ECO:0000256" key="2">
    <source>
        <dbReference type="ARBA" id="ARBA00022723"/>
    </source>
</evidence>
<evidence type="ECO:0000256" key="7">
    <source>
        <dbReference type="ARBA" id="ARBA00023163"/>
    </source>
</evidence>
<keyword evidence="4" id="KW-0862">Zinc</keyword>
<name>A0A1J1J7T8_9DIPT</name>
<comment type="subcellular location">
    <subcellularLocation>
        <location evidence="1">Nucleus</location>
    </subcellularLocation>
</comment>
<organism evidence="11 12">
    <name type="scientific">Clunio marinus</name>
    <dbReference type="NCBI Taxonomy" id="568069"/>
    <lineage>
        <taxon>Eukaryota</taxon>
        <taxon>Metazoa</taxon>
        <taxon>Ecdysozoa</taxon>
        <taxon>Arthropoda</taxon>
        <taxon>Hexapoda</taxon>
        <taxon>Insecta</taxon>
        <taxon>Pterygota</taxon>
        <taxon>Neoptera</taxon>
        <taxon>Endopterygota</taxon>
        <taxon>Diptera</taxon>
        <taxon>Nematocera</taxon>
        <taxon>Chironomoidea</taxon>
        <taxon>Chironomidae</taxon>
        <taxon>Clunio</taxon>
    </lineage>
</organism>
<keyword evidence="5" id="KW-0805">Transcription regulation</keyword>
<dbReference type="STRING" id="568069.A0A1J1J7T8"/>
<dbReference type="EMBL" id="CVRI01000073">
    <property type="protein sequence ID" value="CRL07836.1"/>
    <property type="molecule type" value="Genomic_DNA"/>
</dbReference>
<dbReference type="GO" id="GO:0005634">
    <property type="term" value="C:nucleus"/>
    <property type="evidence" value="ECO:0007669"/>
    <property type="project" value="UniProtKB-SubCell"/>
</dbReference>
<dbReference type="GO" id="GO:0043565">
    <property type="term" value="F:sequence-specific DNA binding"/>
    <property type="evidence" value="ECO:0007669"/>
    <property type="project" value="InterPro"/>
</dbReference>
<keyword evidence="7" id="KW-0804">Transcription</keyword>
<accession>A0A1J1J7T8</accession>
<dbReference type="InterPro" id="IPR013088">
    <property type="entry name" value="Znf_NHR/GATA"/>
</dbReference>